<organism evidence="2 3">
    <name type="scientific">Kwoniella heveanensis BCC8398</name>
    <dbReference type="NCBI Taxonomy" id="1296120"/>
    <lineage>
        <taxon>Eukaryota</taxon>
        <taxon>Fungi</taxon>
        <taxon>Dikarya</taxon>
        <taxon>Basidiomycota</taxon>
        <taxon>Agaricomycotina</taxon>
        <taxon>Tremellomycetes</taxon>
        <taxon>Tremellales</taxon>
        <taxon>Cryptococcaceae</taxon>
        <taxon>Kwoniella</taxon>
    </lineage>
</organism>
<accession>A0A1B9GUP3</accession>
<keyword evidence="3" id="KW-1185">Reference proteome</keyword>
<evidence type="ECO:0000313" key="2">
    <source>
        <dbReference type="EMBL" id="OCF34751.1"/>
    </source>
</evidence>
<dbReference type="Proteomes" id="UP000092666">
    <property type="component" value="Unassembled WGS sequence"/>
</dbReference>
<sequence>MSAQVYGQSDSNATCYPPELNKNATTDVCCFVSEACAEAVCASQNDLLNATVNRAFGTNFCYLAASPANYSYYTFENQTCLGTGMTCRTRSDFINAGQTTLGSSSLLLAWIAGLWVLALFSRK</sequence>
<name>A0A1B9GUP3_9TREE</name>
<evidence type="ECO:0000313" key="3">
    <source>
        <dbReference type="Proteomes" id="UP000092666"/>
    </source>
</evidence>
<gene>
    <name evidence="2" type="ORF">I316_03293</name>
</gene>
<dbReference type="EMBL" id="KV700123">
    <property type="protein sequence ID" value="OCF34751.1"/>
    <property type="molecule type" value="Genomic_DNA"/>
</dbReference>
<reference evidence="3" key="2">
    <citation type="submission" date="2013-12" db="EMBL/GenBank/DDBJ databases">
        <title>Evolution of pathogenesis and genome organization in the Tremellales.</title>
        <authorList>
            <person name="Cuomo C."/>
            <person name="Litvintseva A."/>
            <person name="Heitman J."/>
            <person name="Chen Y."/>
            <person name="Sun S."/>
            <person name="Springer D."/>
            <person name="Dromer F."/>
            <person name="Young S."/>
            <person name="Zeng Q."/>
            <person name="Chapman S."/>
            <person name="Gujja S."/>
            <person name="Saif S."/>
            <person name="Birren B."/>
        </authorList>
    </citation>
    <scope>NUCLEOTIDE SEQUENCE [LARGE SCALE GENOMIC DNA]</scope>
    <source>
        <strain evidence="3">BCC8398</strain>
    </source>
</reference>
<keyword evidence="1" id="KW-0812">Transmembrane</keyword>
<proteinExistence type="predicted"/>
<evidence type="ECO:0000256" key="1">
    <source>
        <dbReference type="SAM" id="Phobius"/>
    </source>
</evidence>
<dbReference type="AlphaFoldDB" id="A0A1B9GUP3"/>
<protein>
    <submittedName>
        <fullName evidence="2">Uncharacterized protein</fullName>
    </submittedName>
</protein>
<keyword evidence="1" id="KW-1133">Transmembrane helix</keyword>
<reference evidence="2 3" key="1">
    <citation type="submission" date="2013-07" db="EMBL/GenBank/DDBJ databases">
        <title>The Genome Sequence of Cryptococcus heveanensis BCC8398.</title>
        <authorList>
            <consortium name="The Broad Institute Genome Sequencing Platform"/>
            <person name="Cuomo C."/>
            <person name="Litvintseva A."/>
            <person name="Chen Y."/>
            <person name="Heitman J."/>
            <person name="Sun S."/>
            <person name="Springer D."/>
            <person name="Dromer F."/>
            <person name="Young S.K."/>
            <person name="Zeng Q."/>
            <person name="Gargeya S."/>
            <person name="Fitzgerald M."/>
            <person name="Abouelleil A."/>
            <person name="Alvarado L."/>
            <person name="Berlin A.M."/>
            <person name="Chapman S.B."/>
            <person name="Dewar J."/>
            <person name="Goldberg J."/>
            <person name="Griggs A."/>
            <person name="Gujja S."/>
            <person name="Hansen M."/>
            <person name="Howarth C."/>
            <person name="Imamovic A."/>
            <person name="Larimer J."/>
            <person name="McCowan C."/>
            <person name="Murphy C."/>
            <person name="Pearson M."/>
            <person name="Priest M."/>
            <person name="Roberts A."/>
            <person name="Saif S."/>
            <person name="Shea T."/>
            <person name="Sykes S."/>
            <person name="Wortman J."/>
            <person name="Nusbaum C."/>
            <person name="Birren B."/>
        </authorList>
    </citation>
    <scope>NUCLEOTIDE SEQUENCE [LARGE SCALE GENOMIC DNA]</scope>
    <source>
        <strain evidence="2 3">BCC8398</strain>
    </source>
</reference>
<feature type="transmembrane region" description="Helical" evidence="1">
    <location>
        <begin position="101"/>
        <end position="120"/>
    </location>
</feature>
<keyword evidence="1" id="KW-0472">Membrane</keyword>